<reference evidence="2" key="1">
    <citation type="submission" date="2021-06" db="EMBL/GenBank/DDBJ databases">
        <title>Genome Sequence of Mortierella hyaline Strain SCG-10, a Cold-Adapted, Nitrate-Reducing Fungus Isolated from Soil in Minnesota, USA.</title>
        <authorList>
            <person name="Aldossari N."/>
        </authorList>
    </citation>
    <scope>NUCLEOTIDE SEQUENCE</scope>
    <source>
        <strain evidence="2">SCG-10</strain>
    </source>
</reference>
<comment type="caution">
    <text evidence="2">The sequence shown here is derived from an EMBL/GenBank/DDBJ whole genome shotgun (WGS) entry which is preliminary data.</text>
</comment>
<proteinExistence type="predicted"/>
<protein>
    <submittedName>
        <fullName evidence="2">Uncharacterized protein</fullName>
    </submittedName>
</protein>
<accession>A0A9P7XXZ2</accession>
<dbReference type="EMBL" id="JAHRHY010000006">
    <property type="protein sequence ID" value="KAG9068632.1"/>
    <property type="molecule type" value="Genomic_DNA"/>
</dbReference>
<keyword evidence="3" id="KW-1185">Reference proteome</keyword>
<dbReference type="Proteomes" id="UP000707451">
    <property type="component" value="Unassembled WGS sequence"/>
</dbReference>
<evidence type="ECO:0000313" key="2">
    <source>
        <dbReference type="EMBL" id="KAG9068632.1"/>
    </source>
</evidence>
<feature type="region of interest" description="Disordered" evidence="1">
    <location>
        <begin position="1"/>
        <end position="86"/>
    </location>
</feature>
<dbReference type="AlphaFoldDB" id="A0A9P7XXZ2"/>
<gene>
    <name evidence="2" type="ORF">KI688_010909</name>
</gene>
<dbReference type="OrthoDB" id="2447285at2759"/>
<evidence type="ECO:0000256" key="1">
    <source>
        <dbReference type="SAM" id="MobiDB-lite"/>
    </source>
</evidence>
<sequence length="197" mass="22529">MTSTRSTHGTKRPVKNTRFAHELESSQQQLSASNNWSKEDSVEQEDSIEHEDCIDHEADETVCLSQDPLSQVAEDRSPPPVSSPIPVSSPVPVLLSAPAPSSENIPQAWWTSLQQEQLVAYTQQQQELFAQAGRVYERLLSCTSQQEYDQLTLVRQHLDQKEKELRYMLEARQAWESFARTYEQRLTYLNSHAQSNP</sequence>
<organism evidence="2 3">
    <name type="scientific">Linnemannia hyalina</name>
    <dbReference type="NCBI Taxonomy" id="64524"/>
    <lineage>
        <taxon>Eukaryota</taxon>
        <taxon>Fungi</taxon>
        <taxon>Fungi incertae sedis</taxon>
        <taxon>Mucoromycota</taxon>
        <taxon>Mortierellomycotina</taxon>
        <taxon>Mortierellomycetes</taxon>
        <taxon>Mortierellales</taxon>
        <taxon>Mortierellaceae</taxon>
        <taxon>Linnemannia</taxon>
    </lineage>
</organism>
<name>A0A9P7XXZ2_9FUNG</name>
<evidence type="ECO:0000313" key="3">
    <source>
        <dbReference type="Proteomes" id="UP000707451"/>
    </source>
</evidence>